<comment type="catalytic activity">
    <reaction evidence="1">
        <text>a 1,2-diacyl-sn-glycero-3-phosphocholine + H2O = a 1,2-diacyl-sn-glycero-3-phosphate + choline + H(+)</text>
        <dbReference type="Rhea" id="RHEA:14445"/>
        <dbReference type="ChEBI" id="CHEBI:15354"/>
        <dbReference type="ChEBI" id="CHEBI:15377"/>
        <dbReference type="ChEBI" id="CHEBI:15378"/>
        <dbReference type="ChEBI" id="CHEBI:57643"/>
        <dbReference type="ChEBI" id="CHEBI:58608"/>
        <dbReference type="EC" id="3.1.4.4"/>
    </reaction>
</comment>
<name>A0ABY6P3W0_9NOCA</name>
<keyword evidence="3" id="KW-0378">Hydrolase</keyword>
<dbReference type="EMBL" id="CP110615">
    <property type="protein sequence ID" value="UZJ25946.1"/>
    <property type="molecule type" value="Genomic_DNA"/>
</dbReference>
<dbReference type="InterPro" id="IPR015679">
    <property type="entry name" value="PLipase_D_fam"/>
</dbReference>
<keyword evidence="8" id="KW-1185">Reference proteome</keyword>
<evidence type="ECO:0000256" key="1">
    <source>
        <dbReference type="ARBA" id="ARBA00000798"/>
    </source>
</evidence>
<sequence>MTPPHEDAAPARWFLSATERGNPHTRLTSQATGHGWTTGNAVEPVVHGAHYFRRVLEQVTDLRAGDQIYFTDWRGDGDERLAADGPTVHELLCGAARRGVEVRGLLWRSHSDHMSFSAQQNQRLGAELNEAGAEALLDQRVRRFGSHHQKLLLLQRAAPAGAVAYVGGIDLSHSRRDDAEHRGDPQQQPMDARYGPRAPWHDLTMAVRGPAVGELLETFAERWDDPTPLDRRTPYRMLLQRRADMPRRPRPLPARGPLPEPCGEQAVQVLRTYSRKRPRFPFAPQGERSIARAYEKAFGLARSLIYIEDQYLWSPVVARLLVAALRRAPALRVIAVVPRFPDADGTLMGPVNRIGQIRAMTLLRSEAPDRVGVFDLENAAGTPIYVHAKTCMVDDVWFTCGSDNFNRRSWTSDSELACAVVDTRRDPREPTVLDGHGAGARVAARDLRLQLWAEHLGLAQDDPRLLTGDLLALWTARAADLDRWHAAGGGGARPPGQARRHDPDPVSRVRRLLADPLYALVADPDGRSRRQRRSHEL</sequence>
<evidence type="ECO:0000313" key="8">
    <source>
        <dbReference type="Proteomes" id="UP001164965"/>
    </source>
</evidence>
<proteinExistence type="predicted"/>
<keyword evidence="2" id="KW-0677">Repeat</keyword>
<dbReference type="CDD" id="cd09105">
    <property type="entry name" value="PLDc_vPLD1_2_like_2"/>
    <property type="match status" value="1"/>
</dbReference>
<evidence type="ECO:0000256" key="2">
    <source>
        <dbReference type="ARBA" id="ARBA00022737"/>
    </source>
</evidence>
<gene>
    <name evidence="7" type="ORF">RHODO2019_05800</name>
</gene>
<evidence type="ECO:0000259" key="6">
    <source>
        <dbReference type="PROSITE" id="PS50035"/>
    </source>
</evidence>
<dbReference type="Pfam" id="PF13091">
    <property type="entry name" value="PLDc_2"/>
    <property type="match status" value="1"/>
</dbReference>
<dbReference type="RefSeq" id="WP_265384050.1">
    <property type="nucleotide sequence ID" value="NZ_CP110615.1"/>
</dbReference>
<organism evidence="7 8">
    <name type="scientific">Rhodococcus antarcticus</name>
    <dbReference type="NCBI Taxonomy" id="2987751"/>
    <lineage>
        <taxon>Bacteria</taxon>
        <taxon>Bacillati</taxon>
        <taxon>Actinomycetota</taxon>
        <taxon>Actinomycetes</taxon>
        <taxon>Mycobacteriales</taxon>
        <taxon>Nocardiaceae</taxon>
        <taxon>Rhodococcus</taxon>
    </lineage>
</organism>
<protein>
    <submittedName>
        <fullName evidence="7">Phospholipase</fullName>
    </submittedName>
</protein>
<dbReference type="CDD" id="cd09104">
    <property type="entry name" value="PLDc_vPLD1_2_like_1"/>
    <property type="match status" value="1"/>
</dbReference>
<dbReference type="SUPFAM" id="SSF56024">
    <property type="entry name" value="Phospholipase D/nuclease"/>
    <property type="match status" value="2"/>
</dbReference>
<dbReference type="Proteomes" id="UP001164965">
    <property type="component" value="Chromosome"/>
</dbReference>
<dbReference type="PANTHER" id="PTHR18896">
    <property type="entry name" value="PHOSPHOLIPASE D"/>
    <property type="match status" value="1"/>
</dbReference>
<dbReference type="InterPro" id="IPR025202">
    <property type="entry name" value="PLD-like_dom"/>
</dbReference>
<evidence type="ECO:0000256" key="4">
    <source>
        <dbReference type="ARBA" id="ARBA00023098"/>
    </source>
</evidence>
<dbReference type="PROSITE" id="PS50035">
    <property type="entry name" value="PLD"/>
    <property type="match status" value="1"/>
</dbReference>
<accession>A0ABY6P3W0</accession>
<evidence type="ECO:0000313" key="7">
    <source>
        <dbReference type="EMBL" id="UZJ25946.1"/>
    </source>
</evidence>
<dbReference type="InterPro" id="IPR001736">
    <property type="entry name" value="PLipase_D/transphosphatidylase"/>
</dbReference>
<feature type="domain" description="PLD phosphodiesterase" evidence="6">
    <location>
        <begin position="143"/>
        <end position="175"/>
    </location>
</feature>
<evidence type="ECO:0000256" key="5">
    <source>
        <dbReference type="SAM" id="MobiDB-lite"/>
    </source>
</evidence>
<dbReference type="SMART" id="SM00155">
    <property type="entry name" value="PLDc"/>
    <property type="match status" value="2"/>
</dbReference>
<dbReference type="Gene3D" id="3.30.870.10">
    <property type="entry name" value="Endonuclease Chain A"/>
    <property type="match status" value="2"/>
</dbReference>
<evidence type="ECO:0000256" key="3">
    <source>
        <dbReference type="ARBA" id="ARBA00022801"/>
    </source>
</evidence>
<dbReference type="PANTHER" id="PTHR18896:SF76">
    <property type="entry name" value="PHOSPHOLIPASE"/>
    <property type="match status" value="1"/>
</dbReference>
<keyword evidence="4" id="KW-0443">Lipid metabolism</keyword>
<reference evidence="7" key="1">
    <citation type="submission" date="2022-10" db="EMBL/GenBank/DDBJ databases">
        <title>Rhodococcus sp.75.</title>
        <authorList>
            <person name="Sun M."/>
        </authorList>
    </citation>
    <scope>NUCLEOTIDE SEQUENCE</scope>
    <source>
        <strain evidence="7">75</strain>
    </source>
</reference>
<feature type="region of interest" description="Disordered" evidence="5">
    <location>
        <begin position="485"/>
        <end position="505"/>
    </location>
</feature>